<comment type="caution">
    <text evidence="2">The sequence shown here is derived from an EMBL/GenBank/DDBJ whole genome shotgun (WGS) entry which is preliminary data.</text>
</comment>
<feature type="signal peptide" evidence="1">
    <location>
        <begin position="1"/>
        <end position="18"/>
    </location>
</feature>
<keyword evidence="1" id="KW-0732">Signal</keyword>
<keyword evidence="3" id="KW-1185">Reference proteome</keyword>
<dbReference type="STRING" id="7375.A0A0L0CI63"/>
<evidence type="ECO:0000256" key="1">
    <source>
        <dbReference type="SAM" id="SignalP"/>
    </source>
</evidence>
<gene>
    <name evidence="2" type="ORF">FF38_10638</name>
</gene>
<dbReference type="OrthoDB" id="6629392at2759"/>
<organism evidence="2 3">
    <name type="scientific">Lucilia cuprina</name>
    <name type="common">Green bottle fly</name>
    <name type="synonym">Australian sheep blowfly</name>
    <dbReference type="NCBI Taxonomy" id="7375"/>
    <lineage>
        <taxon>Eukaryota</taxon>
        <taxon>Metazoa</taxon>
        <taxon>Ecdysozoa</taxon>
        <taxon>Arthropoda</taxon>
        <taxon>Hexapoda</taxon>
        <taxon>Insecta</taxon>
        <taxon>Pterygota</taxon>
        <taxon>Neoptera</taxon>
        <taxon>Endopterygota</taxon>
        <taxon>Diptera</taxon>
        <taxon>Brachycera</taxon>
        <taxon>Muscomorpha</taxon>
        <taxon>Oestroidea</taxon>
        <taxon>Calliphoridae</taxon>
        <taxon>Luciliinae</taxon>
        <taxon>Lucilia</taxon>
    </lineage>
</organism>
<feature type="chain" id="PRO_5005536432" evidence="1">
    <location>
        <begin position="19"/>
        <end position="200"/>
    </location>
</feature>
<dbReference type="AlphaFoldDB" id="A0A0L0CI63"/>
<protein>
    <submittedName>
        <fullName evidence="2">Uncharacterized protein</fullName>
    </submittedName>
</protein>
<dbReference type="Proteomes" id="UP000037069">
    <property type="component" value="Unassembled WGS sequence"/>
</dbReference>
<evidence type="ECO:0000313" key="3">
    <source>
        <dbReference type="Proteomes" id="UP000037069"/>
    </source>
</evidence>
<dbReference type="OMA" id="CAHSEGK"/>
<accession>A0A0L0CI63</accession>
<reference evidence="2 3" key="1">
    <citation type="journal article" date="2015" name="Nat. Commun.">
        <title>Lucilia cuprina genome unlocks parasitic fly biology to underpin future interventions.</title>
        <authorList>
            <person name="Anstead C.A."/>
            <person name="Korhonen P.K."/>
            <person name="Young N.D."/>
            <person name="Hall R.S."/>
            <person name="Jex A.R."/>
            <person name="Murali S.C."/>
            <person name="Hughes D.S."/>
            <person name="Lee S.F."/>
            <person name="Perry T."/>
            <person name="Stroehlein A.J."/>
            <person name="Ansell B.R."/>
            <person name="Breugelmans B."/>
            <person name="Hofmann A."/>
            <person name="Qu J."/>
            <person name="Dugan S."/>
            <person name="Lee S.L."/>
            <person name="Chao H."/>
            <person name="Dinh H."/>
            <person name="Han Y."/>
            <person name="Doddapaneni H.V."/>
            <person name="Worley K.C."/>
            <person name="Muzny D.M."/>
            <person name="Ioannidis P."/>
            <person name="Waterhouse R.M."/>
            <person name="Zdobnov E.M."/>
            <person name="James P.J."/>
            <person name="Bagnall N.H."/>
            <person name="Kotze A.C."/>
            <person name="Gibbs R.A."/>
            <person name="Richards S."/>
            <person name="Batterham P."/>
            <person name="Gasser R.B."/>
        </authorList>
    </citation>
    <scope>NUCLEOTIDE SEQUENCE [LARGE SCALE GENOMIC DNA]</scope>
    <source>
        <strain evidence="2 3">LS</strain>
        <tissue evidence="2">Full body</tissue>
    </source>
</reference>
<evidence type="ECO:0000313" key="2">
    <source>
        <dbReference type="EMBL" id="KNC31882.1"/>
    </source>
</evidence>
<sequence length="200" mass="21302">MKLLIALSIFIAVNLSVADLNVIQQENTQQNTQLPSNGVAVDEVVVESSLYIKPKQQRPQLRRVRRSIFDNFNLKSLIEHKRVKRQFNEYSQSQAAANAAAQQNYNNLFGFGNSAANAQSQAFNSQGPLGGFGASAAGTLTQATNGNKFGVQNSAGASHALTFNLPNGQSVNFASTNNFANAPGGNSANSRGSAVSVNRI</sequence>
<name>A0A0L0CI63_LUCCU</name>
<proteinExistence type="predicted"/>
<dbReference type="EMBL" id="JRES01000371">
    <property type="protein sequence ID" value="KNC31882.1"/>
    <property type="molecule type" value="Genomic_DNA"/>
</dbReference>